<name>A0A2T0RGX8_9ACTN</name>
<dbReference type="OrthoDB" id="3827914at2"/>
<keyword evidence="1" id="KW-1133">Transmembrane helix</keyword>
<feature type="transmembrane region" description="Helical" evidence="1">
    <location>
        <begin position="161"/>
        <end position="185"/>
    </location>
</feature>
<feature type="transmembrane region" description="Helical" evidence="1">
    <location>
        <begin position="205"/>
        <end position="227"/>
    </location>
</feature>
<dbReference type="Proteomes" id="UP000239209">
    <property type="component" value="Unassembled WGS sequence"/>
</dbReference>
<keyword evidence="1" id="KW-0472">Membrane</keyword>
<feature type="transmembrane region" description="Helical" evidence="1">
    <location>
        <begin position="84"/>
        <end position="112"/>
    </location>
</feature>
<dbReference type="AlphaFoldDB" id="A0A2T0RGX8"/>
<feature type="transmembrane region" description="Helical" evidence="1">
    <location>
        <begin position="124"/>
        <end position="149"/>
    </location>
</feature>
<evidence type="ECO:0000256" key="1">
    <source>
        <dbReference type="SAM" id="Phobius"/>
    </source>
</evidence>
<gene>
    <name evidence="2" type="ORF">CLV70_12494</name>
</gene>
<evidence type="ECO:0000313" key="2">
    <source>
        <dbReference type="EMBL" id="PRY20381.1"/>
    </source>
</evidence>
<feature type="transmembrane region" description="Helical" evidence="1">
    <location>
        <begin position="44"/>
        <end position="63"/>
    </location>
</feature>
<comment type="caution">
    <text evidence="2">The sequence shown here is derived from an EMBL/GenBank/DDBJ whole genome shotgun (WGS) entry which is preliminary data.</text>
</comment>
<proteinExistence type="predicted"/>
<evidence type="ECO:0000313" key="3">
    <source>
        <dbReference type="Proteomes" id="UP000239209"/>
    </source>
</evidence>
<accession>A0A2T0RGX8</accession>
<keyword evidence="3" id="KW-1185">Reference proteome</keyword>
<keyword evidence="1" id="KW-0812">Transmembrane</keyword>
<evidence type="ECO:0008006" key="4">
    <source>
        <dbReference type="Google" id="ProtNLM"/>
    </source>
</evidence>
<sequence>MISLTRMRLAGFLRGGRVLAPLITGLVVLGIIHGGGQSPAAPAYGYSAAILFPVLAWLTKVVLDTEPDTQRHLARVTVGPAREAAAGALAATAAGLAFCAAAIVAPLLLGAIRAPIPGSGEPSTAAGVALGILAHLGALAAGVALGALASRAVTRTVRAGVTVLAVGTVLGVVLGLRGSIAPWLAPPVMAMARELARTPLPPAGTFWLLSAEALGWCAVAATAYAWLRRRRS</sequence>
<dbReference type="RefSeq" id="WP_106130651.1">
    <property type="nucleotide sequence ID" value="NZ_PVZG01000024.1"/>
</dbReference>
<organism evidence="2 3">
    <name type="scientific">Pseudosporangium ferrugineum</name>
    <dbReference type="NCBI Taxonomy" id="439699"/>
    <lineage>
        <taxon>Bacteria</taxon>
        <taxon>Bacillati</taxon>
        <taxon>Actinomycetota</taxon>
        <taxon>Actinomycetes</taxon>
        <taxon>Micromonosporales</taxon>
        <taxon>Micromonosporaceae</taxon>
        <taxon>Pseudosporangium</taxon>
    </lineage>
</organism>
<protein>
    <recommendedName>
        <fullName evidence="4">ABC-2 type transport system permease protein</fullName>
    </recommendedName>
</protein>
<reference evidence="2 3" key="1">
    <citation type="submission" date="2018-03" db="EMBL/GenBank/DDBJ databases">
        <title>Genomic Encyclopedia of Archaeal and Bacterial Type Strains, Phase II (KMG-II): from individual species to whole genera.</title>
        <authorList>
            <person name="Goeker M."/>
        </authorList>
    </citation>
    <scope>NUCLEOTIDE SEQUENCE [LARGE SCALE GENOMIC DNA]</scope>
    <source>
        <strain evidence="2 3">DSM 45348</strain>
    </source>
</reference>
<dbReference type="EMBL" id="PVZG01000024">
    <property type="protein sequence ID" value="PRY20381.1"/>
    <property type="molecule type" value="Genomic_DNA"/>
</dbReference>